<dbReference type="Pfam" id="PF01850">
    <property type="entry name" value="PIN"/>
    <property type="match status" value="1"/>
</dbReference>
<gene>
    <name evidence="2" type="ORF">MNBD_GAMMA26-1393</name>
</gene>
<name>A0A3B1ANY0_9ZZZZ</name>
<dbReference type="CDD" id="cd18686">
    <property type="entry name" value="PIN_VapC-like"/>
    <property type="match status" value="1"/>
</dbReference>
<evidence type="ECO:0000313" key="2">
    <source>
        <dbReference type="EMBL" id="VAX07649.1"/>
    </source>
</evidence>
<protein>
    <recommendedName>
        <fullName evidence="1">PIN domain-containing protein</fullName>
    </recommendedName>
</protein>
<dbReference type="InterPro" id="IPR029060">
    <property type="entry name" value="PIN-like_dom_sf"/>
</dbReference>
<dbReference type="Gene3D" id="3.40.50.1010">
    <property type="entry name" value="5'-nuclease"/>
    <property type="match status" value="1"/>
</dbReference>
<dbReference type="InterPro" id="IPR002716">
    <property type="entry name" value="PIN_dom"/>
</dbReference>
<dbReference type="SUPFAM" id="SSF88723">
    <property type="entry name" value="PIN domain-like"/>
    <property type="match status" value="1"/>
</dbReference>
<dbReference type="AlphaFoldDB" id="A0A3B1ANY0"/>
<accession>A0A3B1ANY0</accession>
<dbReference type="EMBL" id="UOFX01000027">
    <property type="protein sequence ID" value="VAX07649.1"/>
    <property type="molecule type" value="Genomic_DNA"/>
</dbReference>
<reference evidence="2" key="1">
    <citation type="submission" date="2018-06" db="EMBL/GenBank/DDBJ databases">
        <authorList>
            <person name="Zhirakovskaya E."/>
        </authorList>
    </citation>
    <scope>NUCLEOTIDE SEQUENCE</scope>
</reference>
<evidence type="ECO:0000259" key="1">
    <source>
        <dbReference type="Pfam" id="PF01850"/>
    </source>
</evidence>
<proteinExistence type="predicted"/>
<feature type="domain" description="PIN" evidence="1">
    <location>
        <begin position="3"/>
        <end position="115"/>
    </location>
</feature>
<organism evidence="2">
    <name type="scientific">hydrothermal vent metagenome</name>
    <dbReference type="NCBI Taxonomy" id="652676"/>
    <lineage>
        <taxon>unclassified sequences</taxon>
        <taxon>metagenomes</taxon>
        <taxon>ecological metagenomes</taxon>
    </lineage>
</organism>
<sequence length="129" mass="14486">MLLVDTCGWIEWLTNGALSDKYEPYFKQVESIIVPTSVQFELYKWVVRKKGTQQALESVALTEQAKVIPLSTPIALFAADLSAMHKLSFADAIIYATARFHEAELVTSDNHFKGLPEVNYLANSQVHIN</sequence>